<keyword evidence="3" id="KW-1133">Transmembrane helix</keyword>
<protein>
    <submittedName>
        <fullName evidence="4">Pseudouridine synthase</fullName>
    </submittedName>
</protein>
<keyword evidence="5" id="KW-1185">Reference proteome</keyword>
<evidence type="ECO:0000313" key="4">
    <source>
        <dbReference type="EnsemblPlants" id="PGSC0003DMT400080015"/>
    </source>
</evidence>
<dbReference type="EnsemblPlants" id="PGSC0003DMT400080015">
    <property type="protein sequence ID" value="PGSC0003DMT400080015"/>
    <property type="gene ID" value="PGSC0003DMG400031154"/>
</dbReference>
<dbReference type="ExpressionAtlas" id="M1D2V5">
    <property type="expression patterns" value="baseline"/>
</dbReference>
<dbReference type="GO" id="GO:0001522">
    <property type="term" value="P:pseudouridine synthesis"/>
    <property type="evidence" value="ECO:0007669"/>
    <property type="project" value="InterPro"/>
</dbReference>
<dbReference type="SUPFAM" id="SSF55120">
    <property type="entry name" value="Pseudouridine synthase"/>
    <property type="match status" value="1"/>
</dbReference>
<proteinExistence type="predicted"/>
<dbReference type="Gene3D" id="3.30.70.580">
    <property type="entry name" value="Pseudouridine synthase I, catalytic domain, N-terminal subdomain"/>
    <property type="match status" value="1"/>
</dbReference>
<dbReference type="GO" id="GO:0003723">
    <property type="term" value="F:RNA binding"/>
    <property type="evidence" value="ECO:0007669"/>
    <property type="project" value="InterPro"/>
</dbReference>
<gene>
    <name evidence="4" type="primary">LOC102588947</name>
</gene>
<reference evidence="5" key="1">
    <citation type="journal article" date="2011" name="Nature">
        <title>Genome sequence and analysis of the tuber crop potato.</title>
        <authorList>
            <consortium name="The Potato Genome Sequencing Consortium"/>
        </authorList>
    </citation>
    <scope>NUCLEOTIDE SEQUENCE [LARGE SCALE GENOMIC DNA]</scope>
    <source>
        <strain evidence="5">cv. DM1-3 516 R44</strain>
    </source>
</reference>
<evidence type="ECO:0000256" key="2">
    <source>
        <dbReference type="SAM" id="Coils"/>
    </source>
</evidence>
<dbReference type="AlphaFoldDB" id="M1D2V5"/>
<dbReference type="PANTHER" id="PTHR11142">
    <property type="entry name" value="PSEUDOURIDYLATE SYNTHASE"/>
    <property type="match status" value="1"/>
</dbReference>
<accession>M1D2V5</accession>
<dbReference type="Gramene" id="PGSC0003DMT400080015">
    <property type="protein sequence ID" value="PGSC0003DMT400080015"/>
    <property type="gene ID" value="PGSC0003DMG400031154"/>
</dbReference>
<dbReference type="GO" id="GO:0009982">
    <property type="term" value="F:pseudouridine synthase activity"/>
    <property type="evidence" value="ECO:0007669"/>
    <property type="project" value="InterPro"/>
</dbReference>
<feature type="coiled-coil region" evidence="2">
    <location>
        <begin position="4"/>
        <end position="38"/>
    </location>
</feature>
<dbReference type="HOGENOM" id="CLU_1252530_0_0_1"/>
<reference evidence="4" key="2">
    <citation type="submission" date="2015-06" db="UniProtKB">
        <authorList>
            <consortium name="EnsemblPlants"/>
        </authorList>
    </citation>
    <scope>IDENTIFICATION</scope>
    <source>
        <strain evidence="4">DM1-3 516 R44</strain>
    </source>
</reference>
<keyword evidence="3" id="KW-0472">Membrane</keyword>
<dbReference type="PANTHER" id="PTHR11142:SF5">
    <property type="entry name" value="TRNA PSEUDOURIDINE(38_39) SYNTHASE"/>
    <property type="match status" value="1"/>
</dbReference>
<dbReference type="InterPro" id="IPR020094">
    <property type="entry name" value="TruA/RsuA/RluB/E/F_N"/>
</dbReference>
<evidence type="ECO:0000256" key="1">
    <source>
        <dbReference type="ARBA" id="ARBA00023235"/>
    </source>
</evidence>
<dbReference type="InterPro" id="IPR020103">
    <property type="entry name" value="PsdUridine_synth_cat_dom_sf"/>
</dbReference>
<dbReference type="Proteomes" id="UP000011115">
    <property type="component" value="Unassembled WGS sequence"/>
</dbReference>
<name>M1D2V5_SOLTU</name>
<feature type="transmembrane region" description="Helical" evidence="3">
    <location>
        <begin position="171"/>
        <end position="194"/>
    </location>
</feature>
<keyword evidence="2" id="KW-0175">Coiled coil</keyword>
<organism evidence="4 5">
    <name type="scientific">Solanum tuberosum</name>
    <name type="common">Potato</name>
    <dbReference type="NCBI Taxonomy" id="4113"/>
    <lineage>
        <taxon>Eukaryota</taxon>
        <taxon>Viridiplantae</taxon>
        <taxon>Streptophyta</taxon>
        <taxon>Embryophyta</taxon>
        <taxon>Tracheophyta</taxon>
        <taxon>Spermatophyta</taxon>
        <taxon>Magnoliopsida</taxon>
        <taxon>eudicotyledons</taxon>
        <taxon>Gunneridae</taxon>
        <taxon>Pentapetalae</taxon>
        <taxon>asterids</taxon>
        <taxon>lamiids</taxon>
        <taxon>Solanales</taxon>
        <taxon>Solanaceae</taxon>
        <taxon>Solanoideae</taxon>
        <taxon>Solaneae</taxon>
        <taxon>Solanum</taxon>
    </lineage>
</organism>
<dbReference type="InterPro" id="IPR001406">
    <property type="entry name" value="PsdUridine_synth_TruA"/>
</dbReference>
<keyword evidence="3" id="KW-0812">Transmembrane</keyword>
<sequence length="221" mass="25043">MDLVATLQSELETLRSRMKELESENAKLSAQLSNCSCQETKEKGNGSVMKNGVLEGHGKKKNKLRDLGYGAMMHHSKRYVALKVMYFGLRFYGFASEAQMDPTVEGEIFKALERTRLIFGDKKELQYSRCGRTDKGVSSVGQVIALFLRSNHRESRGDNKYPGENSIEESFGLLISPFNVLLCLAFLIVICHVLTVMRYGTHQLPSIFPTLPLIFFLCKFW</sequence>
<evidence type="ECO:0000313" key="5">
    <source>
        <dbReference type="Proteomes" id="UP000011115"/>
    </source>
</evidence>
<keyword evidence="1" id="KW-0413">Isomerase</keyword>
<evidence type="ECO:0000256" key="3">
    <source>
        <dbReference type="SAM" id="Phobius"/>
    </source>
</evidence>